<dbReference type="RefSeq" id="WP_131828167.1">
    <property type="nucleotide sequence ID" value="NZ_CBCSDR010000015.1"/>
</dbReference>
<dbReference type="EMBL" id="CP067018">
    <property type="protein sequence ID" value="QQN59834.1"/>
    <property type="molecule type" value="Genomic_DNA"/>
</dbReference>
<dbReference type="SUPFAM" id="SSF53098">
    <property type="entry name" value="Ribonuclease H-like"/>
    <property type="match status" value="1"/>
</dbReference>
<dbReference type="InterPro" id="IPR036397">
    <property type="entry name" value="RNaseH_sf"/>
</dbReference>
<name>A0A7T7V1P4_9FLAO</name>
<dbReference type="GeneID" id="93134537"/>
<dbReference type="GO" id="GO:0003676">
    <property type="term" value="F:nucleic acid binding"/>
    <property type="evidence" value="ECO:0007669"/>
    <property type="project" value="InterPro"/>
</dbReference>
<dbReference type="Gene3D" id="3.30.420.10">
    <property type="entry name" value="Ribonuclease H-like superfamily/Ribonuclease H"/>
    <property type="match status" value="1"/>
</dbReference>
<accession>A0A7T7V1P4</accession>
<evidence type="ECO:0000313" key="1">
    <source>
        <dbReference type="EMBL" id="QQN59834.1"/>
    </source>
</evidence>
<proteinExistence type="predicted"/>
<reference evidence="2 3" key="1">
    <citation type="submission" date="2020-12" db="EMBL/GenBank/DDBJ databases">
        <title>FDA dAtabase for Regulatory Grade micrObial Sequences (FDA-ARGOS): Supporting development and validation of Infectious Disease Dx tests.</title>
        <authorList>
            <person name="Kerrigan L."/>
            <person name="Long C."/>
            <person name="Tallon L."/>
            <person name="Sadzewicz L."/>
            <person name="Zhao X."/>
            <person name="Boylan J."/>
            <person name="Ott S."/>
            <person name="Bowen H."/>
            <person name="Vavikolanu K."/>
            <person name="Mehta A."/>
            <person name="Aluvathingal J."/>
            <person name="Nadendla S."/>
            <person name="Yan Y."/>
            <person name="Sichtig H."/>
        </authorList>
    </citation>
    <scope>NUCLEOTIDE SEQUENCE [LARGE SCALE GENOMIC DNA]</scope>
    <source>
        <strain evidence="2 3">FDAARGOS_1031</strain>
    </source>
</reference>
<evidence type="ECO:0000313" key="3">
    <source>
        <dbReference type="Proteomes" id="UP000595426"/>
    </source>
</evidence>
<evidence type="ECO:0008006" key="4">
    <source>
        <dbReference type="Google" id="ProtNLM"/>
    </source>
</evidence>
<protein>
    <recommendedName>
        <fullName evidence="4">Integrase catalytic domain-containing protein</fullName>
    </recommendedName>
</protein>
<sequence>MYDFYHNTLTIPGRALYEDLGVMSKSNYDKQCRQGKLNRVRQGKGLDNCALVEFDSIPERFRVEIVRKLGIPPKKEAQHLILKYYKTDYEAIDFYATHLLEDYRRLSPEKQDEYVRNAQMIQAVDAYMKDMKAFRKSRGGSITKIWQEAAIAVKEVKGQIGHTLPGTDRRLRDKLAEFAKDGYKSLVSENFGKKKAIKVKDATQEALLRQLLRDHRNLDNEQIAMIYNSVAKIQGFPELSAGTIGNYRKKWNLLVYAGTNGEKAFNDNIGMQVKRKAPSAPLLFWTVDGWDIELLYQRQSKNLKGDKITTYHNRLTMVVVLDPVIKYPIGYAIGREESSGLIQQALRNAVLHTEELFGQKHKVLQIQSDNYSKKKMTPIYEMMSKNFTPAKVGNAKSKVIEPWFKFFNKKYCQLAPNWSGQGVKSETQPNEEYLNKIRHSFPDENGCMTQIITMIEIERERLKEQYIEAYNNMPEDAKKEISNQDFLLHFGETTGYTNKVNHNGLHIAINGKKHEYDSFDINFRMYSHLDWTIKYDSNNLNEVLAYNEEHNISFMLQEKYVQPMALYDREEGDAEELAKIGRFNKEMKQVILDTQAEDYKEVNQMFIRNPELDGTLAKMVIVNSRGQHKDQRNAKRLDRSKNLLNKQEKQIQQENDFDWEKEQNDYYANKVNLNKYLDNDE</sequence>
<evidence type="ECO:0000313" key="2">
    <source>
        <dbReference type="EMBL" id="QQN60241.1"/>
    </source>
</evidence>
<dbReference type="Proteomes" id="UP000595426">
    <property type="component" value="Chromosome"/>
</dbReference>
<gene>
    <name evidence="1" type="ORF">I6H88_04405</name>
    <name evidence="2" type="ORF">I6H88_06585</name>
</gene>
<dbReference type="EMBL" id="CP067018">
    <property type="protein sequence ID" value="QQN60241.1"/>
    <property type="molecule type" value="Genomic_DNA"/>
</dbReference>
<dbReference type="OrthoDB" id="612554at2"/>
<dbReference type="AlphaFoldDB" id="A0A7T7V1P4"/>
<organism evidence="2 3">
    <name type="scientific">Elizabethkingia bruuniana</name>
    <dbReference type="NCBI Taxonomy" id="1756149"/>
    <lineage>
        <taxon>Bacteria</taxon>
        <taxon>Pseudomonadati</taxon>
        <taxon>Bacteroidota</taxon>
        <taxon>Flavobacteriia</taxon>
        <taxon>Flavobacteriales</taxon>
        <taxon>Weeksellaceae</taxon>
        <taxon>Elizabethkingia</taxon>
    </lineage>
</organism>
<dbReference type="InterPro" id="IPR012337">
    <property type="entry name" value="RNaseH-like_sf"/>
</dbReference>
<keyword evidence="3" id="KW-1185">Reference proteome</keyword>